<dbReference type="AlphaFoldDB" id="A0A8K0S7T8"/>
<dbReference type="Proteomes" id="UP000813427">
    <property type="component" value="Unassembled WGS sequence"/>
</dbReference>
<dbReference type="PANTHER" id="PTHR42057:SF2">
    <property type="entry name" value="F-BOX DOMAIN PROTEIN (AFU_ORTHOLOGUE AFUA_4G00200)-RELATED"/>
    <property type="match status" value="1"/>
</dbReference>
<proteinExistence type="predicted"/>
<dbReference type="PANTHER" id="PTHR42057">
    <property type="entry name" value="F-BOX DOMAIN PROTEIN (AFU_ORTHOLOGUE AFUA_4G00200)"/>
    <property type="match status" value="1"/>
</dbReference>
<accession>A0A8K0S7T8</accession>
<reference evidence="1" key="1">
    <citation type="journal article" date="2021" name="Nat. Commun.">
        <title>Genetic determinants of endophytism in the Arabidopsis root mycobiome.</title>
        <authorList>
            <person name="Mesny F."/>
            <person name="Miyauchi S."/>
            <person name="Thiergart T."/>
            <person name="Pickel B."/>
            <person name="Atanasova L."/>
            <person name="Karlsson M."/>
            <person name="Huettel B."/>
            <person name="Barry K.W."/>
            <person name="Haridas S."/>
            <person name="Chen C."/>
            <person name="Bauer D."/>
            <person name="Andreopoulos W."/>
            <person name="Pangilinan J."/>
            <person name="LaButti K."/>
            <person name="Riley R."/>
            <person name="Lipzen A."/>
            <person name="Clum A."/>
            <person name="Drula E."/>
            <person name="Henrissat B."/>
            <person name="Kohler A."/>
            <person name="Grigoriev I.V."/>
            <person name="Martin F.M."/>
            <person name="Hacquard S."/>
        </authorList>
    </citation>
    <scope>NUCLEOTIDE SEQUENCE</scope>
    <source>
        <strain evidence="1">MPI-SDFR-AT-0068</strain>
    </source>
</reference>
<organism evidence="1 2">
    <name type="scientific">Fusarium tricinctum</name>
    <dbReference type="NCBI Taxonomy" id="61284"/>
    <lineage>
        <taxon>Eukaryota</taxon>
        <taxon>Fungi</taxon>
        <taxon>Dikarya</taxon>
        <taxon>Ascomycota</taxon>
        <taxon>Pezizomycotina</taxon>
        <taxon>Sordariomycetes</taxon>
        <taxon>Hypocreomycetidae</taxon>
        <taxon>Hypocreales</taxon>
        <taxon>Nectriaceae</taxon>
        <taxon>Fusarium</taxon>
        <taxon>Fusarium tricinctum species complex</taxon>
    </lineage>
</organism>
<comment type="caution">
    <text evidence="1">The sequence shown here is derived from an EMBL/GenBank/DDBJ whole genome shotgun (WGS) entry which is preliminary data.</text>
</comment>
<keyword evidence="2" id="KW-1185">Reference proteome</keyword>
<dbReference type="OrthoDB" id="3140657at2759"/>
<name>A0A8K0S7T8_9HYPO</name>
<gene>
    <name evidence="1" type="ORF">BKA59DRAFT_519607</name>
</gene>
<evidence type="ECO:0000313" key="2">
    <source>
        <dbReference type="Proteomes" id="UP000813427"/>
    </source>
</evidence>
<dbReference type="EMBL" id="JAGPXF010000001">
    <property type="protein sequence ID" value="KAH7262758.1"/>
    <property type="molecule type" value="Genomic_DNA"/>
</dbReference>
<evidence type="ECO:0000313" key="1">
    <source>
        <dbReference type="EMBL" id="KAH7262758.1"/>
    </source>
</evidence>
<protein>
    <submittedName>
        <fullName evidence="1">Uncharacterized protein</fullName>
    </submittedName>
</protein>
<sequence length="370" mass="43235">MALPRIRLFRNLEYITLRMPVWASGNEDWDCTVRSVARWMLDIAFRCLAGSWTEGVQDIIAERLSKESRHRFEFSRSPNEFPKTPVPIKTIKLFDLEDEVTDELTNEIINTWSFQTVMNLKSLVGMELQTGRDEWRFSKTYPRPRLMRALGHTWLTPKLASKLKLLSLSSEYPWGYLPKMNFREIGIEGLENLKVLSLGNYQFSHWWQIEWFGALSIEELRLTDCSVLLSDNNLRQRNLEITDTVVRDSKGKIHRFSNEGYYITGSQGEYPHGNPRNLIGFDSASKYRPIGICNYFDNGPDFRERWVGVEDAVRDEAEEYGMTTYASFVRKEEELEDREALKKLLSVVRERAGLGCLEEAVFDDKSRRWV</sequence>